<keyword evidence="6" id="KW-1185">Reference proteome</keyword>
<dbReference type="SUPFAM" id="SSF52540">
    <property type="entry name" value="P-loop containing nucleoside triphosphate hydrolases"/>
    <property type="match status" value="1"/>
</dbReference>
<keyword evidence="3" id="KW-0173">Coenzyme A biosynthesis</keyword>
<feature type="binding site" evidence="3">
    <location>
        <begin position="26"/>
        <end position="31"/>
    </location>
    <ligand>
        <name>ATP</name>
        <dbReference type="ChEBI" id="CHEBI:30616"/>
    </ligand>
</feature>
<keyword evidence="3" id="KW-0808">Transferase</keyword>
<evidence type="ECO:0000256" key="3">
    <source>
        <dbReference type="HAMAP-Rule" id="MF_00376"/>
    </source>
</evidence>
<dbReference type="InterPro" id="IPR001977">
    <property type="entry name" value="Depp_CoAkinase"/>
</dbReference>
<dbReference type="PANTHER" id="PTHR10695">
    <property type="entry name" value="DEPHOSPHO-COA KINASE-RELATED"/>
    <property type="match status" value="1"/>
</dbReference>
<dbReference type="Gene3D" id="3.40.50.300">
    <property type="entry name" value="P-loop containing nucleotide triphosphate hydrolases"/>
    <property type="match status" value="1"/>
</dbReference>
<dbReference type="PROSITE" id="PS51219">
    <property type="entry name" value="DPCK"/>
    <property type="match status" value="1"/>
</dbReference>
<gene>
    <name evidence="3" type="primary">coaE</name>
    <name evidence="5" type="ORF">GCM10025876_36820</name>
</gene>
<comment type="similarity">
    <text evidence="3">Belongs to the CoaE family.</text>
</comment>
<evidence type="ECO:0000256" key="4">
    <source>
        <dbReference type="NCBIfam" id="TIGR00152"/>
    </source>
</evidence>
<evidence type="ECO:0000256" key="1">
    <source>
        <dbReference type="ARBA" id="ARBA00022741"/>
    </source>
</evidence>
<protein>
    <recommendedName>
        <fullName evidence="3 4">Dephospho-CoA kinase</fullName>
        <ecNumber evidence="3 4">2.7.1.24</ecNumber>
    </recommendedName>
    <alternativeName>
        <fullName evidence="3">Dephosphocoenzyme A kinase</fullName>
    </alternativeName>
</protein>
<dbReference type="EC" id="2.7.1.24" evidence="3 4"/>
<keyword evidence="1 3" id="KW-0547">Nucleotide-binding</keyword>
<evidence type="ECO:0000313" key="5">
    <source>
        <dbReference type="EMBL" id="GMA37478.1"/>
    </source>
</evidence>
<comment type="subcellular location">
    <subcellularLocation>
        <location evidence="3">Cytoplasm</location>
    </subcellularLocation>
</comment>
<dbReference type="CDD" id="cd02022">
    <property type="entry name" value="DPCK"/>
    <property type="match status" value="1"/>
</dbReference>
<name>A0ABQ6IHW0_9MICO</name>
<proteinExistence type="inferred from homology"/>
<dbReference type="EMBL" id="BSUN01000001">
    <property type="protein sequence ID" value="GMA37478.1"/>
    <property type="molecule type" value="Genomic_DNA"/>
</dbReference>
<evidence type="ECO:0000313" key="6">
    <source>
        <dbReference type="Proteomes" id="UP001157125"/>
    </source>
</evidence>
<dbReference type="PANTHER" id="PTHR10695:SF46">
    <property type="entry name" value="BIFUNCTIONAL COENZYME A SYNTHASE-RELATED"/>
    <property type="match status" value="1"/>
</dbReference>
<dbReference type="Proteomes" id="UP001157125">
    <property type="component" value="Unassembled WGS sequence"/>
</dbReference>
<comment type="catalytic activity">
    <reaction evidence="3">
        <text>3'-dephospho-CoA + ATP = ADP + CoA + H(+)</text>
        <dbReference type="Rhea" id="RHEA:18245"/>
        <dbReference type="ChEBI" id="CHEBI:15378"/>
        <dbReference type="ChEBI" id="CHEBI:30616"/>
        <dbReference type="ChEBI" id="CHEBI:57287"/>
        <dbReference type="ChEBI" id="CHEBI:57328"/>
        <dbReference type="ChEBI" id="CHEBI:456216"/>
        <dbReference type="EC" id="2.7.1.24"/>
    </reaction>
</comment>
<dbReference type="HAMAP" id="MF_00376">
    <property type="entry name" value="Dephospho_CoA_kinase"/>
    <property type="match status" value="1"/>
</dbReference>
<comment type="function">
    <text evidence="3">Catalyzes the phosphorylation of the 3'-hydroxyl group of dephosphocoenzyme A to form coenzyme A.</text>
</comment>
<dbReference type="NCBIfam" id="NF002879">
    <property type="entry name" value="PRK03333.1"/>
    <property type="match status" value="1"/>
</dbReference>
<dbReference type="Pfam" id="PF01121">
    <property type="entry name" value="CoaE"/>
    <property type="match status" value="1"/>
</dbReference>
<reference evidence="6" key="1">
    <citation type="journal article" date="2019" name="Int. J. Syst. Evol. Microbiol.">
        <title>The Global Catalogue of Microorganisms (GCM) 10K type strain sequencing project: providing services to taxonomists for standard genome sequencing and annotation.</title>
        <authorList>
            <consortium name="The Broad Institute Genomics Platform"/>
            <consortium name="The Broad Institute Genome Sequencing Center for Infectious Disease"/>
            <person name="Wu L."/>
            <person name="Ma J."/>
        </authorList>
    </citation>
    <scope>NUCLEOTIDE SEQUENCE [LARGE SCALE GENOMIC DNA]</scope>
    <source>
        <strain evidence="6">NBRC 112299</strain>
    </source>
</reference>
<dbReference type="InterPro" id="IPR027417">
    <property type="entry name" value="P-loop_NTPase"/>
</dbReference>
<organism evidence="5 6">
    <name type="scientific">Demequina litorisediminis</name>
    <dbReference type="NCBI Taxonomy" id="1849022"/>
    <lineage>
        <taxon>Bacteria</taxon>
        <taxon>Bacillati</taxon>
        <taxon>Actinomycetota</taxon>
        <taxon>Actinomycetes</taxon>
        <taxon>Micrococcales</taxon>
        <taxon>Demequinaceae</taxon>
        <taxon>Demequina</taxon>
    </lineage>
</organism>
<keyword evidence="2 3" id="KW-0067">ATP-binding</keyword>
<keyword evidence="3" id="KW-0963">Cytoplasm</keyword>
<sequence>MWWLPPVTMNWETLTHASYRPYGGIAAGKSTASAHFAALGARVVDHDVLARRAVEPGSAGLVDIVRVFGDRVIKDGSLDRAALAAIVFNDPTARERLNGIVHPSVFAMGRAADRQARADGVDVVVHDIPLLVESGQIADFDTVITVAAPVEVRVERLIASRGMTRQEAVARIGAQASDDARAAIADVVLDGAGSAESLRRQVEEWWAVHVP</sequence>
<evidence type="ECO:0000256" key="2">
    <source>
        <dbReference type="ARBA" id="ARBA00022840"/>
    </source>
</evidence>
<comment type="caution">
    <text evidence="5">The sequence shown here is derived from an EMBL/GenBank/DDBJ whole genome shotgun (WGS) entry which is preliminary data.</text>
</comment>
<dbReference type="NCBIfam" id="TIGR00152">
    <property type="entry name" value="dephospho-CoA kinase"/>
    <property type="match status" value="1"/>
</dbReference>
<keyword evidence="3" id="KW-0418">Kinase</keyword>
<accession>A0ABQ6IHW0</accession>
<comment type="pathway">
    <text evidence="3">Cofactor biosynthesis; coenzyme A biosynthesis; CoA from (R)-pantothenate: step 5/5.</text>
</comment>